<proteinExistence type="predicted"/>
<dbReference type="EMBL" id="HBUF01227944">
    <property type="protein sequence ID" value="CAG6672241.1"/>
    <property type="molecule type" value="Transcribed_RNA"/>
</dbReference>
<dbReference type="EMBL" id="HBUF01227943">
    <property type="protein sequence ID" value="CAG6672240.1"/>
    <property type="molecule type" value="Transcribed_RNA"/>
</dbReference>
<protein>
    <submittedName>
        <fullName evidence="1">Uncharacterized protein</fullName>
    </submittedName>
</protein>
<dbReference type="EMBL" id="HBUF01363848">
    <property type="protein sequence ID" value="CAG6722465.1"/>
    <property type="molecule type" value="Transcribed_RNA"/>
</dbReference>
<dbReference type="EMBL" id="HBUF01673300">
    <property type="protein sequence ID" value="CAG6790834.1"/>
    <property type="molecule type" value="Transcribed_RNA"/>
</dbReference>
<evidence type="ECO:0000313" key="1">
    <source>
        <dbReference type="EMBL" id="CAG6790834.1"/>
    </source>
</evidence>
<organism evidence="1">
    <name type="scientific">Cacopsylla melanoneura</name>
    <dbReference type="NCBI Taxonomy" id="428564"/>
    <lineage>
        <taxon>Eukaryota</taxon>
        <taxon>Metazoa</taxon>
        <taxon>Ecdysozoa</taxon>
        <taxon>Arthropoda</taxon>
        <taxon>Hexapoda</taxon>
        <taxon>Insecta</taxon>
        <taxon>Pterygota</taxon>
        <taxon>Neoptera</taxon>
        <taxon>Paraneoptera</taxon>
        <taxon>Hemiptera</taxon>
        <taxon>Sternorrhyncha</taxon>
        <taxon>Psylloidea</taxon>
        <taxon>Psyllidae</taxon>
        <taxon>Psyllinae</taxon>
        <taxon>Cacopsylla</taxon>
    </lineage>
</organism>
<dbReference type="EMBL" id="HBUF01363849">
    <property type="protein sequence ID" value="CAG6722466.1"/>
    <property type="molecule type" value="Transcribed_RNA"/>
</dbReference>
<dbReference type="EMBL" id="HBUF01673302">
    <property type="protein sequence ID" value="CAG6790836.1"/>
    <property type="molecule type" value="Transcribed_RNA"/>
</dbReference>
<dbReference type="EMBL" id="HBUF01673301">
    <property type="protein sequence ID" value="CAG6790835.1"/>
    <property type="molecule type" value="Transcribed_RNA"/>
</dbReference>
<dbReference type="EMBL" id="HBUF01227945">
    <property type="protein sequence ID" value="CAG6672242.1"/>
    <property type="molecule type" value="Transcribed_RNA"/>
</dbReference>
<sequence>MPGNRSNPVDVGMSTSFIRILDPIARRIFSNLCIFLSHFSFSFSNLCFSRSIFCISLSIHAIFCVHLSPRGLLTRYVLCSDLEYKCSGSHLEGPWFDARS</sequence>
<dbReference type="EMBL" id="HBUF01363850">
    <property type="protein sequence ID" value="CAG6722467.1"/>
    <property type="molecule type" value="Transcribed_RNA"/>
</dbReference>
<accession>A0A8D9BSQ1</accession>
<dbReference type="AlphaFoldDB" id="A0A8D9BSQ1"/>
<name>A0A8D9BSQ1_9HEMI</name>
<reference evidence="1" key="1">
    <citation type="submission" date="2021-05" db="EMBL/GenBank/DDBJ databases">
        <authorList>
            <person name="Alioto T."/>
            <person name="Alioto T."/>
            <person name="Gomez Garrido J."/>
        </authorList>
    </citation>
    <scope>NUCLEOTIDE SEQUENCE</scope>
</reference>